<feature type="region of interest" description="Disordered" evidence="1">
    <location>
        <begin position="40"/>
        <end position="61"/>
    </location>
</feature>
<reference evidence="2 3" key="1">
    <citation type="submission" date="2022-03" db="EMBL/GenBank/DDBJ databases">
        <authorList>
            <person name="Macdonald S."/>
            <person name="Ahmed S."/>
            <person name="Newling K."/>
        </authorList>
    </citation>
    <scope>NUCLEOTIDE SEQUENCE [LARGE SCALE GENOMIC DNA]</scope>
</reference>
<dbReference type="Proteomes" id="UP001642260">
    <property type="component" value="Unassembled WGS sequence"/>
</dbReference>
<feature type="compositionally biased region" description="Polar residues" evidence="1">
    <location>
        <begin position="41"/>
        <end position="61"/>
    </location>
</feature>
<feature type="compositionally biased region" description="Polar residues" evidence="1">
    <location>
        <begin position="228"/>
        <end position="246"/>
    </location>
</feature>
<feature type="region of interest" description="Disordered" evidence="1">
    <location>
        <begin position="222"/>
        <end position="263"/>
    </location>
</feature>
<organism evidence="2 3">
    <name type="scientific">Eruca vesicaria subsp. sativa</name>
    <name type="common">Garden rocket</name>
    <name type="synonym">Eruca sativa</name>
    <dbReference type="NCBI Taxonomy" id="29727"/>
    <lineage>
        <taxon>Eukaryota</taxon>
        <taxon>Viridiplantae</taxon>
        <taxon>Streptophyta</taxon>
        <taxon>Embryophyta</taxon>
        <taxon>Tracheophyta</taxon>
        <taxon>Spermatophyta</taxon>
        <taxon>Magnoliopsida</taxon>
        <taxon>eudicotyledons</taxon>
        <taxon>Gunneridae</taxon>
        <taxon>Pentapetalae</taxon>
        <taxon>rosids</taxon>
        <taxon>malvids</taxon>
        <taxon>Brassicales</taxon>
        <taxon>Brassicaceae</taxon>
        <taxon>Brassiceae</taxon>
        <taxon>Eruca</taxon>
    </lineage>
</organism>
<name>A0ABC8KIX7_ERUVS</name>
<sequence>MKNCFPCFSCFKKKKKIVIPDRVKEPEVKIQQKDVRRRPINIQNASNTLNQDASSSNETVSQNNRFLEQAQGVGAGAVNAAVQVKDISVAAAGQVKVISAGAVEQARVISKGAFNLLPNSIQGYFGKKNGMKDHNRVVVGLHHWKKNEMEQNKIRQEKEEENRRQQYLAEEKQRQNEIRQEKEEENRRRQASESNSGGTSKVAEITGNFLTAMSSTLAYASSKALGTEQPSTSAQTQRPSTTQKPFPTQKETRPVEKKGKKRR</sequence>
<evidence type="ECO:0000256" key="1">
    <source>
        <dbReference type="SAM" id="MobiDB-lite"/>
    </source>
</evidence>
<comment type="caution">
    <text evidence="2">The sequence shown here is derived from an EMBL/GenBank/DDBJ whole genome shotgun (WGS) entry which is preliminary data.</text>
</comment>
<accession>A0ABC8KIX7</accession>
<evidence type="ECO:0000313" key="3">
    <source>
        <dbReference type="Proteomes" id="UP001642260"/>
    </source>
</evidence>
<protein>
    <submittedName>
        <fullName evidence="2">Uncharacterized protein</fullName>
    </submittedName>
</protein>
<dbReference type="AlphaFoldDB" id="A0ABC8KIX7"/>
<dbReference type="EMBL" id="CAKOAT010248710">
    <property type="protein sequence ID" value="CAH8358531.1"/>
    <property type="molecule type" value="Genomic_DNA"/>
</dbReference>
<proteinExistence type="predicted"/>
<feature type="region of interest" description="Disordered" evidence="1">
    <location>
        <begin position="149"/>
        <end position="201"/>
    </location>
</feature>
<evidence type="ECO:0000313" key="2">
    <source>
        <dbReference type="EMBL" id="CAH8358531.1"/>
    </source>
</evidence>
<keyword evidence="3" id="KW-1185">Reference proteome</keyword>
<gene>
    <name evidence="2" type="ORF">ERUC_LOCUS24287</name>
</gene>
<feature type="compositionally biased region" description="Basic and acidic residues" evidence="1">
    <location>
        <begin position="149"/>
        <end position="191"/>
    </location>
</feature>